<protein>
    <submittedName>
        <fullName evidence="1">S-adenosyl methyltransferase</fullName>
    </submittedName>
    <submittedName>
        <fullName evidence="2">SAM-dependent methyltransferase</fullName>
    </submittedName>
</protein>
<keyword evidence="4" id="KW-1185">Reference proteome</keyword>
<dbReference type="EMBL" id="FNAX01000009">
    <property type="protein sequence ID" value="SDF56557.1"/>
    <property type="molecule type" value="Genomic_DNA"/>
</dbReference>
<dbReference type="GO" id="GO:0032259">
    <property type="term" value="P:methylation"/>
    <property type="evidence" value="ECO:0007669"/>
    <property type="project" value="UniProtKB-KW"/>
</dbReference>
<sequence>MTDTGFSASEIDTGTPHSARMYDWFLDGKDHYPADVEAAEKIVELLPDVKETAWSNREFMHRAARFLAHRGVRQFLDIGTGIPTEPNLHQIVQGVAPEARVVYVDNDPIVLRHAEALLRSTPEGRTAYLHADVREPERILARARKHLDFDRPIGLSLIALLPFVADGHDPYEIVATLTEPLAPGSHLVLSHVTGEFQPEIWDRVDAVYRAGGTPVKARSRAEVTRFFDGLELCEPGVELATRWRPDPEAPVRRDQPLYVGVGRKP</sequence>
<reference evidence="2" key="2">
    <citation type="submission" date="2022-10" db="EMBL/GenBank/DDBJ databases">
        <title>The complete genomes of actinobacterial strains from the NBC collection.</title>
        <authorList>
            <person name="Joergensen T.S."/>
            <person name="Alvarez Arevalo M."/>
            <person name="Sterndorff E.B."/>
            <person name="Faurdal D."/>
            <person name="Vuksanovic O."/>
            <person name="Mourched A.-S."/>
            <person name="Charusanti P."/>
            <person name="Shaw S."/>
            <person name="Blin K."/>
            <person name="Weber T."/>
        </authorList>
    </citation>
    <scope>NUCLEOTIDE SEQUENCE</scope>
    <source>
        <strain evidence="2">NBC_00489</strain>
    </source>
</reference>
<dbReference type="Pfam" id="PF04672">
    <property type="entry name" value="Methyltransf_19"/>
    <property type="match status" value="1"/>
</dbReference>
<reference evidence="1 3" key="1">
    <citation type="submission" date="2016-10" db="EMBL/GenBank/DDBJ databases">
        <authorList>
            <person name="de Groot N.N."/>
        </authorList>
    </citation>
    <scope>NUCLEOTIDE SEQUENCE [LARGE SCALE GENOMIC DNA]</scope>
    <source>
        <strain evidence="1 3">CGMCC 4.1859</strain>
    </source>
</reference>
<evidence type="ECO:0000313" key="2">
    <source>
        <dbReference type="EMBL" id="WUR35920.1"/>
    </source>
</evidence>
<dbReference type="CDD" id="cd02440">
    <property type="entry name" value="AdoMet_MTases"/>
    <property type="match status" value="1"/>
</dbReference>
<dbReference type="OrthoDB" id="4134439at2"/>
<organism evidence="1 3">
    <name type="scientific">Streptomyces griseoaurantiacus</name>
    <dbReference type="NCBI Taxonomy" id="68213"/>
    <lineage>
        <taxon>Bacteria</taxon>
        <taxon>Bacillati</taxon>
        <taxon>Actinomycetota</taxon>
        <taxon>Actinomycetes</taxon>
        <taxon>Kitasatosporales</taxon>
        <taxon>Streptomycetaceae</taxon>
        <taxon>Streptomyces</taxon>
        <taxon>Streptomyces aurantiacus group</taxon>
    </lineage>
</organism>
<dbReference type="InterPro" id="IPR029063">
    <property type="entry name" value="SAM-dependent_MTases_sf"/>
</dbReference>
<evidence type="ECO:0000313" key="1">
    <source>
        <dbReference type="EMBL" id="SDF56557.1"/>
    </source>
</evidence>
<dbReference type="SUPFAM" id="SSF53335">
    <property type="entry name" value="S-adenosyl-L-methionine-dependent methyltransferases"/>
    <property type="match status" value="1"/>
</dbReference>
<dbReference type="PIRSF" id="PIRSF017393">
    <property type="entry name" value="MTase_SAV2177"/>
    <property type="match status" value="1"/>
</dbReference>
<proteinExistence type="predicted"/>
<name>A0A1G7M456_9ACTN</name>
<gene>
    <name evidence="2" type="ORF">OHN36_01390</name>
    <name evidence="1" type="ORF">SAMN05216260_10954</name>
</gene>
<dbReference type="Gene3D" id="3.40.50.150">
    <property type="entry name" value="Vaccinia Virus protein VP39"/>
    <property type="match status" value="1"/>
</dbReference>
<dbReference type="Proteomes" id="UP000198614">
    <property type="component" value="Unassembled WGS sequence"/>
</dbReference>
<dbReference type="EMBL" id="CP108330">
    <property type="protein sequence ID" value="WUR35920.1"/>
    <property type="molecule type" value="Genomic_DNA"/>
</dbReference>
<accession>A0A1G7M456</accession>
<dbReference type="Proteomes" id="UP001432161">
    <property type="component" value="Chromosome"/>
</dbReference>
<evidence type="ECO:0000313" key="3">
    <source>
        <dbReference type="Proteomes" id="UP000198614"/>
    </source>
</evidence>
<evidence type="ECO:0000313" key="4">
    <source>
        <dbReference type="Proteomes" id="UP001432161"/>
    </source>
</evidence>
<dbReference type="AlphaFoldDB" id="A0A1G7M456"/>
<dbReference type="GO" id="GO:0008168">
    <property type="term" value="F:methyltransferase activity"/>
    <property type="evidence" value="ECO:0007669"/>
    <property type="project" value="UniProtKB-KW"/>
</dbReference>
<dbReference type="InterPro" id="IPR006764">
    <property type="entry name" value="SAM_dep_MeTrfase_SAV2177_type"/>
</dbReference>
<keyword evidence="1" id="KW-0808">Transferase</keyword>
<keyword evidence="1" id="KW-0489">Methyltransferase</keyword>